<dbReference type="GO" id="GO:0005576">
    <property type="term" value="C:extracellular region"/>
    <property type="evidence" value="ECO:0007669"/>
    <property type="project" value="InterPro"/>
</dbReference>
<dbReference type="InterPro" id="IPR036645">
    <property type="entry name" value="Elafin-like_sf"/>
</dbReference>
<dbReference type="AlphaFoldDB" id="A0A6P4YQF7"/>
<dbReference type="SMART" id="SM00217">
    <property type="entry name" value="WAP"/>
    <property type="match status" value="1"/>
</dbReference>
<proteinExistence type="predicted"/>
<reference evidence="4" key="1">
    <citation type="submission" date="2025-08" db="UniProtKB">
        <authorList>
            <consortium name="RefSeq"/>
        </authorList>
    </citation>
    <scope>IDENTIFICATION</scope>
    <source>
        <tissue evidence="4">Gonad</tissue>
    </source>
</reference>
<dbReference type="Proteomes" id="UP000515135">
    <property type="component" value="Unplaced"/>
</dbReference>
<name>A0A6P4YQF7_BRABE</name>
<dbReference type="InterPro" id="IPR008197">
    <property type="entry name" value="WAP_dom"/>
</dbReference>
<feature type="region of interest" description="Disordered" evidence="1">
    <location>
        <begin position="1"/>
        <end position="21"/>
    </location>
</feature>
<dbReference type="OrthoDB" id="4473401at2759"/>
<dbReference type="GeneID" id="109475491"/>
<dbReference type="PROSITE" id="PS51390">
    <property type="entry name" value="WAP"/>
    <property type="match status" value="1"/>
</dbReference>
<accession>A0A6P4YQF7</accession>
<gene>
    <name evidence="4" type="primary">LOC109475491</name>
</gene>
<dbReference type="KEGG" id="bbel:109475491"/>
<sequence>MSLGTCAPTSAPAMKPAASVPSPSLLPQTPHLWLERLLPLQDLRMQSVVQMLVLTTAAGCAMFAVVAGHAGPCTGLSPGRTPPVLCLKKFLPCSTSVDCPEGLTCGCSSVCGPVCRETGASFHVLKRDDEDEGSENDGSCPALPALSSWHVWSPFGCVNSCNSDSDCDEQHPDDAGRYKCCERVCGKRCVLAVRSS</sequence>
<evidence type="ECO:0000313" key="3">
    <source>
        <dbReference type="Proteomes" id="UP000515135"/>
    </source>
</evidence>
<dbReference type="Pfam" id="PF00095">
    <property type="entry name" value="WAP"/>
    <property type="match status" value="1"/>
</dbReference>
<dbReference type="RefSeq" id="XP_019631680.1">
    <property type="nucleotide sequence ID" value="XM_019776121.1"/>
</dbReference>
<keyword evidence="3" id="KW-1185">Reference proteome</keyword>
<evidence type="ECO:0000256" key="1">
    <source>
        <dbReference type="SAM" id="MobiDB-lite"/>
    </source>
</evidence>
<dbReference type="GO" id="GO:0030414">
    <property type="term" value="F:peptidase inhibitor activity"/>
    <property type="evidence" value="ECO:0007669"/>
    <property type="project" value="InterPro"/>
</dbReference>
<protein>
    <submittedName>
        <fullName evidence="4">Uncharacterized protein LOC109475491</fullName>
    </submittedName>
</protein>
<feature type="domain" description="WAP" evidence="2">
    <location>
        <begin position="133"/>
        <end position="193"/>
    </location>
</feature>
<evidence type="ECO:0000313" key="4">
    <source>
        <dbReference type="RefSeq" id="XP_019631680.1"/>
    </source>
</evidence>
<organism evidence="3 4">
    <name type="scientific">Branchiostoma belcheri</name>
    <name type="common">Amphioxus</name>
    <dbReference type="NCBI Taxonomy" id="7741"/>
    <lineage>
        <taxon>Eukaryota</taxon>
        <taxon>Metazoa</taxon>
        <taxon>Chordata</taxon>
        <taxon>Cephalochordata</taxon>
        <taxon>Leptocardii</taxon>
        <taxon>Amphioxiformes</taxon>
        <taxon>Branchiostomatidae</taxon>
        <taxon>Branchiostoma</taxon>
    </lineage>
</organism>
<evidence type="ECO:0000259" key="2">
    <source>
        <dbReference type="PROSITE" id="PS51390"/>
    </source>
</evidence>
<dbReference type="Gene3D" id="4.10.75.10">
    <property type="entry name" value="Elafin-like"/>
    <property type="match status" value="1"/>
</dbReference>